<proteinExistence type="predicted"/>
<dbReference type="OrthoDB" id="520340at2759"/>
<dbReference type="InterPro" id="IPR017441">
    <property type="entry name" value="Protein_kinase_ATP_BS"/>
</dbReference>
<feature type="binding site" evidence="1">
    <location>
        <position position="184"/>
    </location>
    <ligand>
        <name>ATP</name>
        <dbReference type="ChEBI" id="CHEBI:30616"/>
    </ligand>
</feature>
<dbReference type="STRING" id="554065.E1ZBZ9"/>
<dbReference type="AlphaFoldDB" id="E1ZBZ9"/>
<dbReference type="InterPro" id="IPR000719">
    <property type="entry name" value="Prot_kinase_dom"/>
</dbReference>
<feature type="transmembrane region" description="Helical" evidence="2">
    <location>
        <begin position="88"/>
        <end position="112"/>
    </location>
</feature>
<dbReference type="InterPro" id="IPR001245">
    <property type="entry name" value="Ser-Thr/Tyr_kinase_cat_dom"/>
</dbReference>
<dbReference type="PROSITE" id="PS00107">
    <property type="entry name" value="PROTEIN_KINASE_ATP"/>
    <property type="match status" value="1"/>
</dbReference>
<dbReference type="InterPro" id="IPR051681">
    <property type="entry name" value="Ser/Thr_Kinases-Pseudokinases"/>
</dbReference>
<evidence type="ECO:0000313" key="4">
    <source>
        <dbReference type="EMBL" id="EFN56724.1"/>
    </source>
</evidence>
<dbReference type="Gene3D" id="3.30.200.20">
    <property type="entry name" value="Phosphorylase Kinase, domain 1"/>
    <property type="match status" value="1"/>
</dbReference>
<dbReference type="PROSITE" id="PS50011">
    <property type="entry name" value="PROTEIN_KINASE_DOM"/>
    <property type="match status" value="1"/>
</dbReference>
<dbReference type="PANTHER" id="PTHR44329">
    <property type="entry name" value="SERINE/THREONINE-PROTEIN KINASE TNNI3K-RELATED"/>
    <property type="match status" value="1"/>
</dbReference>
<evidence type="ECO:0000313" key="5">
    <source>
        <dbReference type="Proteomes" id="UP000008141"/>
    </source>
</evidence>
<reference evidence="4 5" key="1">
    <citation type="journal article" date="2010" name="Plant Cell">
        <title>The Chlorella variabilis NC64A genome reveals adaptation to photosymbiosis, coevolution with viruses, and cryptic sex.</title>
        <authorList>
            <person name="Blanc G."/>
            <person name="Duncan G."/>
            <person name="Agarkova I."/>
            <person name="Borodovsky M."/>
            <person name="Gurnon J."/>
            <person name="Kuo A."/>
            <person name="Lindquist E."/>
            <person name="Lucas S."/>
            <person name="Pangilinan J."/>
            <person name="Polle J."/>
            <person name="Salamov A."/>
            <person name="Terry A."/>
            <person name="Yamada T."/>
            <person name="Dunigan D.D."/>
            <person name="Grigoriev I.V."/>
            <person name="Claverie J.M."/>
            <person name="Van Etten J.L."/>
        </authorList>
    </citation>
    <scope>NUCLEOTIDE SEQUENCE [LARGE SCALE GENOMIC DNA]</scope>
    <source>
        <strain evidence="4 5">NC64A</strain>
    </source>
</reference>
<dbReference type="SUPFAM" id="SSF56112">
    <property type="entry name" value="Protein kinase-like (PK-like)"/>
    <property type="match status" value="1"/>
</dbReference>
<keyword evidence="1" id="KW-0067">ATP-binding</keyword>
<dbReference type="RefSeq" id="XP_005848826.1">
    <property type="nucleotide sequence ID" value="XM_005848764.1"/>
</dbReference>
<name>E1ZBZ9_CHLVA</name>
<dbReference type="Pfam" id="PF07714">
    <property type="entry name" value="PK_Tyr_Ser-Thr"/>
    <property type="match status" value="1"/>
</dbReference>
<keyword evidence="2" id="KW-0812">Transmembrane</keyword>
<dbReference type="GO" id="GO:0004674">
    <property type="term" value="F:protein serine/threonine kinase activity"/>
    <property type="evidence" value="ECO:0007669"/>
    <property type="project" value="TreeGrafter"/>
</dbReference>
<dbReference type="InParanoid" id="E1ZBZ9"/>
<keyword evidence="2" id="KW-0472">Membrane</keyword>
<dbReference type="GeneID" id="17355930"/>
<dbReference type="GO" id="GO:0005524">
    <property type="term" value="F:ATP binding"/>
    <property type="evidence" value="ECO:0007669"/>
    <property type="project" value="UniProtKB-UniRule"/>
</dbReference>
<dbReference type="EMBL" id="GL433841">
    <property type="protein sequence ID" value="EFN56724.1"/>
    <property type="molecule type" value="Genomic_DNA"/>
</dbReference>
<feature type="domain" description="Protein kinase" evidence="3">
    <location>
        <begin position="157"/>
        <end position="393"/>
    </location>
</feature>
<keyword evidence="1" id="KW-0547">Nucleotide-binding</keyword>
<organism evidence="5">
    <name type="scientific">Chlorella variabilis</name>
    <name type="common">Green alga</name>
    <dbReference type="NCBI Taxonomy" id="554065"/>
    <lineage>
        <taxon>Eukaryota</taxon>
        <taxon>Viridiplantae</taxon>
        <taxon>Chlorophyta</taxon>
        <taxon>core chlorophytes</taxon>
        <taxon>Trebouxiophyceae</taxon>
        <taxon>Chlorellales</taxon>
        <taxon>Chlorellaceae</taxon>
        <taxon>Chlorella clade</taxon>
        <taxon>Chlorella</taxon>
    </lineage>
</organism>
<sequence>MVQECVLQMSPDAAGRYCQADPLCKAFIMKMDGIFGAGHSLAIFKRDANASAILFNPTGKFQCLLYLRDVTDQAPPADGGGTDLSGGAIAGIAVGSSVGALALAAPAAIAVVRRRRCRRLRQLKLAGGPQQLQLLQRRTLKFVVDPASFTYCRLPGSEGPVELGSGASGRVLKAVYRGEAVAAKEVDVGGGAANREAFVTEAVRLHQLRHPAVVGFVGVALSGSRGILLLEMCEGRDLALNLRAAGGSGQRVFGWHRRGKRAAFDLARALNYLHSQVLLTSSGAAKLGDVGLARLQTRTTLSDLPLIGTYAWVAPEVLMGGQNCTSAVDIFSFGVVLWEIVTGERPRRGSLRPPAVPRECPAEVADLIRRCTSPDPAARPTAQQAMEQLGAMLRRSSGSLEWQPARAVAECASRDPEMKKCEPK</sequence>
<dbReference type="Proteomes" id="UP000008141">
    <property type="component" value="Unassembled WGS sequence"/>
</dbReference>
<gene>
    <name evidence="4" type="ORF">CHLNCDRAFT_144137</name>
</gene>
<protein>
    <recommendedName>
        <fullName evidence="3">Protein kinase domain-containing protein</fullName>
    </recommendedName>
</protein>
<evidence type="ECO:0000259" key="3">
    <source>
        <dbReference type="PROSITE" id="PS50011"/>
    </source>
</evidence>
<dbReference type="eggNOG" id="KOG0192">
    <property type="taxonomic scope" value="Eukaryota"/>
</dbReference>
<dbReference type="InterPro" id="IPR011009">
    <property type="entry name" value="Kinase-like_dom_sf"/>
</dbReference>
<accession>E1ZBZ9</accession>
<dbReference type="FunCoup" id="E1ZBZ9">
    <property type="interactions" value="545"/>
</dbReference>
<keyword evidence="2" id="KW-1133">Transmembrane helix</keyword>
<keyword evidence="5" id="KW-1185">Reference proteome</keyword>
<evidence type="ECO:0000256" key="1">
    <source>
        <dbReference type="PROSITE-ProRule" id="PRU10141"/>
    </source>
</evidence>
<dbReference type="Gene3D" id="1.10.510.10">
    <property type="entry name" value="Transferase(Phosphotransferase) domain 1"/>
    <property type="match status" value="1"/>
</dbReference>
<dbReference type="KEGG" id="cvr:CHLNCDRAFT_144137"/>
<evidence type="ECO:0000256" key="2">
    <source>
        <dbReference type="SAM" id="Phobius"/>
    </source>
</evidence>